<protein>
    <submittedName>
        <fullName evidence="2">Uncharacterized protein (DUF58 family)</fullName>
    </submittedName>
</protein>
<dbReference type="PANTHER" id="PTHR33608">
    <property type="entry name" value="BLL2464 PROTEIN"/>
    <property type="match status" value="1"/>
</dbReference>
<keyword evidence="3" id="KW-1185">Reference proteome</keyword>
<proteinExistence type="predicted"/>
<dbReference type="InterPro" id="IPR036465">
    <property type="entry name" value="vWFA_dom_sf"/>
</dbReference>
<accession>A0ABT2EL04</accession>
<dbReference type="Proteomes" id="UP001204798">
    <property type="component" value="Unassembled WGS sequence"/>
</dbReference>
<dbReference type="InterPro" id="IPR002881">
    <property type="entry name" value="DUF58"/>
</dbReference>
<dbReference type="SUPFAM" id="SSF53300">
    <property type="entry name" value="vWA-like"/>
    <property type="match status" value="1"/>
</dbReference>
<feature type="domain" description="DUF58" evidence="1">
    <location>
        <begin position="42"/>
        <end position="242"/>
    </location>
</feature>
<sequence length="288" mass="32527">MLDAQLLARLERLRFKPRRTHIGALKGERLSKRKGISIEFADFRPYAVGDDTRHLDWKILARLDRPIVKTYRDETELPVYLLLDSSASMQFGSPPKWQLAVQLAAALGYIALCGGDVLFPIALPQSDYRPLPLRGKSMFSRLLLWIKGLKPNGKGSAEGLQQFAHFDLPRGLVVLLTDGLDESFPESLRQVASRGHELVLLQILSDAELQPALEGDLRLVDCETEEVKEITATMSVLREYQRRLEGFCLQLSDICRRAGGWYLRLTSDATVHDIVFRHLRRLGVVGLP</sequence>
<organism evidence="2 3">
    <name type="scientific">Candidatus Fervidibacter sacchari</name>
    <dbReference type="NCBI Taxonomy" id="1448929"/>
    <lineage>
        <taxon>Bacteria</taxon>
        <taxon>Candidatus Fervidibacterota</taxon>
        <taxon>Candidatus Fervidibacter</taxon>
    </lineage>
</organism>
<dbReference type="PANTHER" id="PTHR33608:SF7">
    <property type="entry name" value="DUF58 DOMAIN-CONTAINING PROTEIN"/>
    <property type="match status" value="1"/>
</dbReference>
<reference evidence="2 3" key="1">
    <citation type="submission" date="2022-08" db="EMBL/GenBank/DDBJ databases">
        <title>Bacterial and archaeal communities from various locations to study Microbial Dark Matter (Phase II).</title>
        <authorList>
            <person name="Stepanauskas R."/>
        </authorList>
    </citation>
    <scope>NUCLEOTIDE SEQUENCE [LARGE SCALE GENOMIC DNA]</scope>
    <source>
        <strain evidence="2 3">PD1</strain>
    </source>
</reference>
<dbReference type="EMBL" id="JANUCP010000002">
    <property type="protein sequence ID" value="MCS3918619.1"/>
    <property type="molecule type" value="Genomic_DNA"/>
</dbReference>
<evidence type="ECO:0000313" key="2">
    <source>
        <dbReference type="EMBL" id="MCS3918619.1"/>
    </source>
</evidence>
<evidence type="ECO:0000313" key="3">
    <source>
        <dbReference type="Proteomes" id="UP001204798"/>
    </source>
</evidence>
<evidence type="ECO:0000259" key="1">
    <source>
        <dbReference type="Pfam" id="PF01882"/>
    </source>
</evidence>
<dbReference type="Pfam" id="PF01882">
    <property type="entry name" value="DUF58"/>
    <property type="match status" value="1"/>
</dbReference>
<dbReference type="RefSeq" id="WP_259094595.1">
    <property type="nucleotide sequence ID" value="NZ_CP130454.1"/>
</dbReference>
<name>A0ABT2EL04_9BACT</name>
<gene>
    <name evidence="2" type="ORF">M2350_001019</name>
</gene>
<comment type="caution">
    <text evidence="2">The sequence shown here is derived from an EMBL/GenBank/DDBJ whole genome shotgun (WGS) entry which is preliminary data.</text>
</comment>